<evidence type="ECO:0000313" key="4">
    <source>
        <dbReference type="EMBL" id="MEB3031855.1"/>
    </source>
</evidence>
<dbReference type="CDD" id="cd05233">
    <property type="entry name" value="SDR_c"/>
    <property type="match status" value="1"/>
</dbReference>
<evidence type="ECO:0000256" key="2">
    <source>
        <dbReference type="ARBA" id="ARBA00023002"/>
    </source>
</evidence>
<dbReference type="EMBL" id="JAYJJU010000007">
    <property type="protein sequence ID" value="MEB3031855.1"/>
    <property type="molecule type" value="Genomic_DNA"/>
</dbReference>
<dbReference type="RefSeq" id="WP_329780010.1">
    <property type="nucleotide sequence ID" value="NZ_JAYJJU010000007.1"/>
</dbReference>
<dbReference type="PRINTS" id="PR00081">
    <property type="entry name" value="GDHRDH"/>
</dbReference>
<name>A0ABU5XV91_9MYCO</name>
<dbReference type="InterPro" id="IPR036291">
    <property type="entry name" value="NAD(P)-bd_dom_sf"/>
</dbReference>
<dbReference type="Proteomes" id="UP001298593">
    <property type="component" value="Unassembled WGS sequence"/>
</dbReference>
<dbReference type="Pfam" id="PF00106">
    <property type="entry name" value="adh_short"/>
    <property type="match status" value="1"/>
</dbReference>
<comment type="similarity">
    <text evidence="1 3">Belongs to the short-chain dehydrogenases/reductases (SDR) family.</text>
</comment>
<sequence length="281" mass="29727">MTHYDVRDKVVVITGAGQGIGLAAAKILDARGARVAVLDIDGAKATEAAAGLRDAIGLKVNVRDRAATAAAIADVTSHFRRIDVVVANAGIAPEPATLRSMRGEEFDRVIGVNLTGAFNTVHPALDQVIANHGHVTVIASVAAFAPGAGGSPYMISKAAVEQMGRALRMELAPFGASAGVVYFGVVDTDMTHHTMDDDSIGRDLGAMLPWPLNRRISSEDAGRVIADAIGQRAGRAMAPAGWNVYSLLRGVLNAAMDPLLTRDRRVHDIIRRIEQRRATEN</sequence>
<reference evidence="4 5" key="1">
    <citation type="submission" date="2023-12" db="EMBL/GenBank/DDBJ databases">
        <title>Description of new species of Mycobacterium terrae complex isolated from sewage at the Sao Paulo Zoological Park Foundation in Brazil.</title>
        <authorList>
            <person name="Romagnoli C.L."/>
            <person name="Conceicao E.C."/>
            <person name="Machado E."/>
            <person name="Barreto L.B.P.F."/>
            <person name="Sharma A."/>
            <person name="Silva N.M."/>
            <person name="Marques L.E."/>
            <person name="Juliana M.A."/>
            <person name="Lourenco M.C.S."/>
            <person name="Digiampietri L.A."/>
            <person name="Suffys P.N."/>
            <person name="Viana-Niero C."/>
        </authorList>
    </citation>
    <scope>NUCLEOTIDE SEQUENCE [LARGE SCALE GENOMIC DNA]</scope>
    <source>
        <strain evidence="4 5">MYC340</strain>
    </source>
</reference>
<dbReference type="InterPro" id="IPR002347">
    <property type="entry name" value="SDR_fam"/>
</dbReference>
<evidence type="ECO:0000313" key="5">
    <source>
        <dbReference type="Proteomes" id="UP001298593"/>
    </source>
</evidence>
<gene>
    <name evidence="4" type="ORF">KV113_09820</name>
</gene>
<dbReference type="PRINTS" id="PR00080">
    <property type="entry name" value="SDRFAMILY"/>
</dbReference>
<keyword evidence="2" id="KW-0560">Oxidoreductase</keyword>
<dbReference type="PANTHER" id="PTHR43008:SF4">
    <property type="entry name" value="CHAIN DEHYDROGENASE, PUTATIVE (AFU_ORTHOLOGUE AFUA_4G08710)-RELATED"/>
    <property type="match status" value="1"/>
</dbReference>
<dbReference type="SUPFAM" id="SSF51735">
    <property type="entry name" value="NAD(P)-binding Rossmann-fold domains"/>
    <property type="match status" value="1"/>
</dbReference>
<dbReference type="PANTHER" id="PTHR43008">
    <property type="entry name" value="BENZIL REDUCTASE"/>
    <property type="match status" value="1"/>
</dbReference>
<accession>A0ABU5XV91</accession>
<dbReference type="Gene3D" id="3.40.50.720">
    <property type="entry name" value="NAD(P)-binding Rossmann-like Domain"/>
    <property type="match status" value="1"/>
</dbReference>
<evidence type="ECO:0000256" key="1">
    <source>
        <dbReference type="ARBA" id="ARBA00006484"/>
    </source>
</evidence>
<evidence type="ECO:0000256" key="3">
    <source>
        <dbReference type="RuleBase" id="RU000363"/>
    </source>
</evidence>
<keyword evidence="5" id="KW-1185">Reference proteome</keyword>
<dbReference type="NCBIfam" id="NF004526">
    <property type="entry name" value="PRK05872.1"/>
    <property type="match status" value="1"/>
</dbReference>
<organism evidence="4 5">
    <name type="scientific">[Mycobacterium] nativiensis</name>
    <dbReference type="NCBI Taxonomy" id="2855503"/>
    <lineage>
        <taxon>Bacteria</taxon>
        <taxon>Bacillati</taxon>
        <taxon>Actinomycetota</taxon>
        <taxon>Actinomycetes</taxon>
        <taxon>Mycobacteriales</taxon>
        <taxon>Mycobacteriaceae</taxon>
        <taxon>Mycolicibacter</taxon>
    </lineage>
</organism>
<proteinExistence type="inferred from homology"/>
<comment type="caution">
    <text evidence="4">The sequence shown here is derived from an EMBL/GenBank/DDBJ whole genome shotgun (WGS) entry which is preliminary data.</text>
</comment>
<protein>
    <submittedName>
        <fullName evidence="4">Short-chain dehydrogenase/reductase</fullName>
    </submittedName>
</protein>